<proteinExistence type="predicted"/>
<dbReference type="Gene3D" id="3.30.70.270">
    <property type="match status" value="1"/>
</dbReference>
<dbReference type="AlphaFoldDB" id="A0A1K1UBF4"/>
<dbReference type="Proteomes" id="UP000182350">
    <property type="component" value="Unassembled WGS sequence"/>
</dbReference>
<evidence type="ECO:0000259" key="4">
    <source>
        <dbReference type="PROSITE" id="PS50887"/>
    </source>
</evidence>
<dbReference type="FunFam" id="3.30.70.270:FF:000001">
    <property type="entry name" value="Diguanylate cyclase domain protein"/>
    <property type="match status" value="1"/>
</dbReference>
<dbReference type="InterPro" id="IPR043128">
    <property type="entry name" value="Rev_trsase/Diguanyl_cyclase"/>
</dbReference>
<feature type="transmembrane region" description="Helical" evidence="3">
    <location>
        <begin position="211"/>
        <end position="229"/>
    </location>
</feature>
<dbReference type="InterPro" id="IPR000160">
    <property type="entry name" value="GGDEF_dom"/>
</dbReference>
<evidence type="ECO:0000313" key="5">
    <source>
        <dbReference type="EMBL" id="SFX09701.1"/>
    </source>
</evidence>
<dbReference type="PANTHER" id="PTHR46663:SF2">
    <property type="entry name" value="GGDEF DOMAIN-CONTAINING PROTEIN"/>
    <property type="match status" value="1"/>
</dbReference>
<dbReference type="Pfam" id="PF00990">
    <property type="entry name" value="GGDEF"/>
    <property type="match status" value="1"/>
</dbReference>
<dbReference type="SMART" id="SM00267">
    <property type="entry name" value="GGDEF"/>
    <property type="match status" value="1"/>
</dbReference>
<feature type="transmembrane region" description="Helical" evidence="3">
    <location>
        <begin position="304"/>
        <end position="325"/>
    </location>
</feature>
<comment type="cofactor">
    <cofactor evidence="1">
        <name>Mg(2+)</name>
        <dbReference type="ChEBI" id="CHEBI:18420"/>
    </cofactor>
</comment>
<evidence type="ECO:0000313" key="6">
    <source>
        <dbReference type="Proteomes" id="UP000182350"/>
    </source>
</evidence>
<evidence type="ECO:0000256" key="1">
    <source>
        <dbReference type="ARBA" id="ARBA00001946"/>
    </source>
</evidence>
<feature type="transmembrane region" description="Helical" evidence="3">
    <location>
        <begin position="274"/>
        <end position="292"/>
    </location>
</feature>
<keyword evidence="2" id="KW-0175">Coiled coil</keyword>
<feature type="transmembrane region" description="Helical" evidence="3">
    <location>
        <begin position="236"/>
        <end position="262"/>
    </location>
</feature>
<protein>
    <submittedName>
        <fullName evidence="5">Diguanylate cyclase (GGDEF) domain-containing protein</fullName>
    </submittedName>
</protein>
<keyword evidence="3" id="KW-0472">Membrane</keyword>
<name>A0A1K1UBF4_9GAMM</name>
<dbReference type="InterPro" id="IPR029787">
    <property type="entry name" value="Nucleotide_cyclase"/>
</dbReference>
<dbReference type="EMBL" id="FPJW01000001">
    <property type="protein sequence ID" value="SFX09701.1"/>
    <property type="molecule type" value="Genomic_DNA"/>
</dbReference>
<reference evidence="5 6" key="1">
    <citation type="submission" date="2016-11" db="EMBL/GenBank/DDBJ databases">
        <authorList>
            <person name="Jaros S."/>
            <person name="Januszkiewicz K."/>
            <person name="Wedrychowicz H."/>
        </authorList>
    </citation>
    <scope>NUCLEOTIDE SEQUENCE [LARGE SCALE GENOMIC DNA]</scope>
    <source>
        <strain evidence="5 6">DSM 21637</strain>
    </source>
</reference>
<dbReference type="PROSITE" id="PS50887">
    <property type="entry name" value="GGDEF"/>
    <property type="match status" value="1"/>
</dbReference>
<sequence>MLHQLMPLSGDLLTMVIIRGWLGFVILALLGGSMSFAQEPKSPDLEISQQVQQPLSSHFSVYRHAGEPLTLEQAIRLDAEQAFEPPQVGSVSSTNFGLTRDEIWLRLHFSTPPNLPQRWLLEVAHASLDRVDLYLSANNQAYQHQYSGDLIPFSQRPFQHRYHVFDVSLQPASHYTLYLRVVSEGTLSAPVTLWQPDALWQQDQLSYSLLSAYYGLLVALLVYNLFLFLSLRDPLYLTYVAFISTLAVGQAGLAGFSGQFLWPDNAYLTNLSPTGGVSLAGFFGALFVQGFLGSTPRRLRLGWLMPLISGGYALVFLTALFWSYYLAAVAVNLLSLVFVLAALLMGAVSLYHRQPGARYFVLAWVALLTGVLVISLHNLGVLPSNFLTSNALLIGSALEMLLLALALADRINGIQKARDEAQAQAIRLRQEMVEALEEKERYLEMRVAERTEALEQANQELQKNHQLMEHQAHHDALTGLANRKRLNQSFKKVQQQADLQNTGFTVVVADLDKFKQINDTWGHQAGDEVLMTLAQRLQACMTPGGTLARVGGDEFVILLPDTQNHQAAENFCQQVFDKVLQPVLLSQGTRINPGISLGYAIYPIDATDMDQLLNLADQAMYQNKQERAEEC</sequence>
<dbReference type="NCBIfam" id="TIGR00254">
    <property type="entry name" value="GGDEF"/>
    <property type="match status" value="1"/>
</dbReference>
<dbReference type="InterPro" id="IPR052163">
    <property type="entry name" value="DGC-Regulatory_Protein"/>
</dbReference>
<feature type="transmembrane region" description="Helical" evidence="3">
    <location>
        <begin position="386"/>
        <end position="408"/>
    </location>
</feature>
<dbReference type="InterPro" id="IPR011622">
    <property type="entry name" value="7TMR_DISM_rcpt_extracell_dom2"/>
</dbReference>
<accession>A0A1K1UBF4</accession>
<evidence type="ECO:0000256" key="3">
    <source>
        <dbReference type="SAM" id="Phobius"/>
    </source>
</evidence>
<dbReference type="CDD" id="cd01949">
    <property type="entry name" value="GGDEF"/>
    <property type="match status" value="1"/>
</dbReference>
<dbReference type="PANTHER" id="PTHR46663">
    <property type="entry name" value="DIGUANYLATE CYCLASE DGCT-RELATED"/>
    <property type="match status" value="1"/>
</dbReference>
<dbReference type="Pfam" id="PF07695">
    <property type="entry name" value="7TMR-DISM_7TM"/>
    <property type="match status" value="1"/>
</dbReference>
<feature type="coiled-coil region" evidence="2">
    <location>
        <begin position="411"/>
        <end position="471"/>
    </location>
</feature>
<dbReference type="Gene3D" id="2.60.40.2380">
    <property type="match status" value="1"/>
</dbReference>
<keyword evidence="3" id="KW-0812">Transmembrane</keyword>
<gene>
    <name evidence="5" type="ORF">SAMN02745752_00523</name>
</gene>
<dbReference type="SUPFAM" id="SSF55073">
    <property type="entry name" value="Nucleotide cyclase"/>
    <property type="match status" value="1"/>
</dbReference>
<dbReference type="STRING" id="1122209.SAMN02745752_00523"/>
<keyword evidence="6" id="KW-1185">Reference proteome</keyword>
<dbReference type="InterPro" id="IPR011623">
    <property type="entry name" value="7TMR_DISM_rcpt_extracell_dom1"/>
</dbReference>
<organism evidence="5 6">
    <name type="scientific">Marinospirillum alkaliphilum DSM 21637</name>
    <dbReference type="NCBI Taxonomy" id="1122209"/>
    <lineage>
        <taxon>Bacteria</taxon>
        <taxon>Pseudomonadati</taxon>
        <taxon>Pseudomonadota</taxon>
        <taxon>Gammaproteobacteria</taxon>
        <taxon>Oceanospirillales</taxon>
        <taxon>Oceanospirillaceae</taxon>
        <taxon>Marinospirillum</taxon>
    </lineage>
</organism>
<feature type="transmembrane region" description="Helical" evidence="3">
    <location>
        <begin position="359"/>
        <end position="380"/>
    </location>
</feature>
<dbReference type="GO" id="GO:0003824">
    <property type="term" value="F:catalytic activity"/>
    <property type="evidence" value="ECO:0007669"/>
    <property type="project" value="UniProtKB-ARBA"/>
</dbReference>
<dbReference type="Pfam" id="PF07696">
    <property type="entry name" value="7TMR-DISMED2"/>
    <property type="match status" value="1"/>
</dbReference>
<keyword evidence="3" id="KW-1133">Transmembrane helix</keyword>
<feature type="domain" description="GGDEF" evidence="4">
    <location>
        <begin position="502"/>
        <end position="631"/>
    </location>
</feature>
<feature type="transmembrane region" description="Helical" evidence="3">
    <location>
        <begin position="331"/>
        <end position="352"/>
    </location>
</feature>
<evidence type="ECO:0000256" key="2">
    <source>
        <dbReference type="SAM" id="Coils"/>
    </source>
</evidence>